<dbReference type="AlphaFoldDB" id="A0A7J6UV79"/>
<evidence type="ECO:0000313" key="2">
    <source>
        <dbReference type="Proteomes" id="UP000554482"/>
    </source>
</evidence>
<gene>
    <name evidence="1" type="ORF">FRX31_034038</name>
</gene>
<organism evidence="1 2">
    <name type="scientific">Thalictrum thalictroides</name>
    <name type="common">Rue-anemone</name>
    <name type="synonym">Anemone thalictroides</name>
    <dbReference type="NCBI Taxonomy" id="46969"/>
    <lineage>
        <taxon>Eukaryota</taxon>
        <taxon>Viridiplantae</taxon>
        <taxon>Streptophyta</taxon>
        <taxon>Embryophyta</taxon>
        <taxon>Tracheophyta</taxon>
        <taxon>Spermatophyta</taxon>
        <taxon>Magnoliopsida</taxon>
        <taxon>Ranunculales</taxon>
        <taxon>Ranunculaceae</taxon>
        <taxon>Thalictroideae</taxon>
        <taxon>Thalictrum</taxon>
    </lineage>
</organism>
<evidence type="ECO:0000313" key="1">
    <source>
        <dbReference type="EMBL" id="KAF5176371.1"/>
    </source>
</evidence>
<dbReference type="EMBL" id="JABWDY010042833">
    <property type="protein sequence ID" value="KAF5176371.1"/>
    <property type="molecule type" value="Genomic_DNA"/>
</dbReference>
<dbReference type="Proteomes" id="UP000554482">
    <property type="component" value="Unassembled WGS sequence"/>
</dbReference>
<comment type="caution">
    <text evidence="1">The sequence shown here is derived from an EMBL/GenBank/DDBJ whole genome shotgun (WGS) entry which is preliminary data.</text>
</comment>
<accession>A0A7J6UV79</accession>
<name>A0A7J6UV79_THATH</name>
<protein>
    <submittedName>
        <fullName evidence="1">Uncharacterized protein</fullName>
    </submittedName>
</protein>
<sequence>MIPSLPVNMQSIHVLYTSQFQAPSANHSIPNHTPVRFSLHIAMPSLIHAHPNKHWQPLYIYPHNNIHPFSLSILHSLCTKKEFQHCHSFLWWGELYTIAIINIRLSSQKEKVVSFSVMHATLFKGTDCYT</sequence>
<proteinExistence type="predicted"/>
<keyword evidence="2" id="KW-1185">Reference proteome</keyword>
<reference evidence="1 2" key="1">
    <citation type="submission" date="2020-06" db="EMBL/GenBank/DDBJ databases">
        <title>Transcriptomic and genomic resources for Thalictrum thalictroides and T. hernandezii: Facilitating candidate gene discovery in an emerging model plant lineage.</title>
        <authorList>
            <person name="Arias T."/>
            <person name="Riano-Pachon D.M."/>
            <person name="Di Stilio V.S."/>
        </authorList>
    </citation>
    <scope>NUCLEOTIDE SEQUENCE [LARGE SCALE GENOMIC DNA]</scope>
    <source>
        <strain evidence="2">cv. WT478/WT964</strain>
        <tissue evidence="1">Leaves</tissue>
    </source>
</reference>